<reference evidence="2" key="1">
    <citation type="submission" date="2022-11" db="UniProtKB">
        <authorList>
            <consortium name="WormBaseParasite"/>
        </authorList>
    </citation>
    <scope>IDENTIFICATION</scope>
</reference>
<evidence type="ECO:0000313" key="1">
    <source>
        <dbReference type="Proteomes" id="UP000887580"/>
    </source>
</evidence>
<evidence type="ECO:0000313" key="2">
    <source>
        <dbReference type="WBParaSite" id="PS1159_v2.g20650.t1"/>
    </source>
</evidence>
<accession>A0AC35FTB7</accession>
<dbReference type="WBParaSite" id="PS1159_v2.g20650.t1">
    <property type="protein sequence ID" value="PS1159_v2.g20650.t1"/>
    <property type="gene ID" value="PS1159_v2.g20650"/>
</dbReference>
<organism evidence="1 2">
    <name type="scientific">Panagrolaimus sp. PS1159</name>
    <dbReference type="NCBI Taxonomy" id="55785"/>
    <lineage>
        <taxon>Eukaryota</taxon>
        <taxon>Metazoa</taxon>
        <taxon>Ecdysozoa</taxon>
        <taxon>Nematoda</taxon>
        <taxon>Chromadorea</taxon>
        <taxon>Rhabditida</taxon>
        <taxon>Tylenchina</taxon>
        <taxon>Panagrolaimomorpha</taxon>
        <taxon>Panagrolaimoidea</taxon>
        <taxon>Panagrolaimidae</taxon>
        <taxon>Panagrolaimus</taxon>
    </lineage>
</organism>
<name>A0AC35FTB7_9BILA</name>
<protein>
    <submittedName>
        <fullName evidence="2">Uncharacterized protein</fullName>
    </submittedName>
</protein>
<proteinExistence type="predicted"/>
<sequence>MSSSSPPTASSDHPIDFTTNLTETILNSFIENVTTSVISTTTPDYYSEYDSATSELPLGGMTEEEFFASLPVFDMFPLSFPTNSHVVLYAMVRKFLIN</sequence>
<dbReference type="Proteomes" id="UP000887580">
    <property type="component" value="Unplaced"/>
</dbReference>